<proteinExistence type="inferred from homology"/>
<dbReference type="PANTHER" id="PTHR43434:SF1">
    <property type="entry name" value="PHOSPHOGLYCOLATE PHOSPHATASE"/>
    <property type="match status" value="1"/>
</dbReference>
<dbReference type="SFLD" id="SFLDS00003">
    <property type="entry name" value="Haloacid_Dehalogenase"/>
    <property type="match status" value="1"/>
</dbReference>
<comment type="similarity">
    <text evidence="1">Belongs to the HAD-like hydrolase superfamily.</text>
</comment>
<dbReference type="Pfam" id="PF13419">
    <property type="entry name" value="HAD_2"/>
    <property type="match status" value="1"/>
</dbReference>
<dbReference type="EMBL" id="FNPB01000003">
    <property type="protein sequence ID" value="SDX86290.1"/>
    <property type="molecule type" value="Genomic_DNA"/>
</dbReference>
<dbReference type="OrthoDB" id="115864at2157"/>
<evidence type="ECO:0000313" key="3">
    <source>
        <dbReference type="Proteomes" id="UP000199170"/>
    </source>
</evidence>
<dbReference type="InterPro" id="IPR036412">
    <property type="entry name" value="HAD-like_sf"/>
</dbReference>
<sequence length="224" mass="24348">MTYDAVLFDNDGVLVEPPPLELLTEAAADAFAAVGVEDPSEADVDAISYGVTPDRLRDVCSTYDVEVQDFWQTRDRTASDAQVASMRRGGKPRYDDVATLDSLADPLGIVSTNQQATIDAILSHHDLDSLFETAHGRPPTVASLRRKKPEPYYLDRALADLDAESALFIGDSETDVLAASRAGIDSAFIRRSHVAAVELDVTPTYDLDSLWDLHELPGVTLAEN</sequence>
<name>A0A1H3F5W8_9EURY</name>
<dbReference type="InterPro" id="IPR006439">
    <property type="entry name" value="HAD-SF_hydro_IA"/>
</dbReference>
<organism evidence="2 3">
    <name type="scientific">Halobellus clavatus</name>
    <dbReference type="NCBI Taxonomy" id="660517"/>
    <lineage>
        <taxon>Archaea</taxon>
        <taxon>Methanobacteriati</taxon>
        <taxon>Methanobacteriota</taxon>
        <taxon>Stenosarchaea group</taxon>
        <taxon>Halobacteria</taxon>
        <taxon>Halobacteriales</taxon>
        <taxon>Haloferacaceae</taxon>
        <taxon>Halobellus</taxon>
    </lineage>
</organism>
<dbReference type="PANTHER" id="PTHR43434">
    <property type="entry name" value="PHOSPHOGLYCOLATE PHOSPHATASE"/>
    <property type="match status" value="1"/>
</dbReference>
<dbReference type="GO" id="GO:0008967">
    <property type="term" value="F:phosphoglycolate phosphatase activity"/>
    <property type="evidence" value="ECO:0007669"/>
    <property type="project" value="TreeGrafter"/>
</dbReference>
<reference evidence="3" key="1">
    <citation type="submission" date="2016-10" db="EMBL/GenBank/DDBJ databases">
        <authorList>
            <person name="Varghese N."/>
            <person name="Submissions S."/>
        </authorList>
    </citation>
    <scope>NUCLEOTIDE SEQUENCE [LARGE SCALE GENOMIC DNA]</scope>
    <source>
        <strain evidence="3">CGMCC 1.10118</strain>
    </source>
</reference>
<accession>A0A1H3F5W8</accession>
<dbReference type="SUPFAM" id="SSF56784">
    <property type="entry name" value="HAD-like"/>
    <property type="match status" value="1"/>
</dbReference>
<dbReference type="STRING" id="660517.SAMN04487946_103171"/>
<dbReference type="NCBIfam" id="TIGR01549">
    <property type="entry name" value="HAD-SF-IA-v1"/>
    <property type="match status" value="1"/>
</dbReference>
<dbReference type="AlphaFoldDB" id="A0A1H3F5W8"/>
<keyword evidence="3" id="KW-1185">Reference proteome</keyword>
<dbReference type="GO" id="GO:0006281">
    <property type="term" value="P:DNA repair"/>
    <property type="evidence" value="ECO:0007669"/>
    <property type="project" value="TreeGrafter"/>
</dbReference>
<dbReference type="InterPro" id="IPR041492">
    <property type="entry name" value="HAD_2"/>
</dbReference>
<dbReference type="RefSeq" id="WP_089766437.1">
    <property type="nucleotide sequence ID" value="NZ_FNPB01000003.1"/>
</dbReference>
<dbReference type="InterPro" id="IPR050155">
    <property type="entry name" value="HAD-like_hydrolase_sf"/>
</dbReference>
<dbReference type="SFLD" id="SFLDG01129">
    <property type="entry name" value="C1.5:_HAD__Beta-PGM__Phosphata"/>
    <property type="match status" value="1"/>
</dbReference>
<dbReference type="Gene3D" id="3.40.50.1000">
    <property type="entry name" value="HAD superfamily/HAD-like"/>
    <property type="match status" value="1"/>
</dbReference>
<dbReference type="InterPro" id="IPR023214">
    <property type="entry name" value="HAD_sf"/>
</dbReference>
<dbReference type="Proteomes" id="UP000199170">
    <property type="component" value="Unassembled WGS sequence"/>
</dbReference>
<gene>
    <name evidence="2" type="ORF">SAMN04487946_103171</name>
</gene>
<protein>
    <submittedName>
        <fullName evidence="2">Haloacid dehalogenase superfamily, subfamily IA, variant 1 with third motif having Dx(3-4)D or Dx(3-4)E</fullName>
    </submittedName>
</protein>
<evidence type="ECO:0000256" key="1">
    <source>
        <dbReference type="ARBA" id="ARBA00007958"/>
    </source>
</evidence>
<evidence type="ECO:0000313" key="2">
    <source>
        <dbReference type="EMBL" id="SDX86290.1"/>
    </source>
</evidence>